<evidence type="ECO:0000313" key="3">
    <source>
        <dbReference type="Proteomes" id="UP000886689"/>
    </source>
</evidence>
<comment type="caution">
    <text evidence="2">The sequence shown here is derived from an EMBL/GenBank/DDBJ whole genome shotgun (WGS) entry which is preliminary data.</text>
</comment>
<dbReference type="AlphaFoldDB" id="A0A9D7JZY1"/>
<dbReference type="Proteomes" id="UP000886689">
    <property type="component" value="Unassembled WGS sequence"/>
</dbReference>
<keyword evidence="1" id="KW-0812">Transmembrane</keyword>
<keyword evidence="1" id="KW-1133">Transmembrane helix</keyword>
<evidence type="ECO:0000256" key="1">
    <source>
        <dbReference type="SAM" id="Phobius"/>
    </source>
</evidence>
<gene>
    <name evidence="2" type="ORF">IPL58_00835</name>
</gene>
<proteinExistence type="predicted"/>
<sequence>MNCKQNGFINAGILTLLIAGAALVGLLIYGATTGYELPLWPAVAVILVNIVAAGKIILDIKKRKQMAPPQGAVENDQKSR</sequence>
<feature type="transmembrane region" description="Helical" evidence="1">
    <location>
        <begin position="7"/>
        <end position="31"/>
    </location>
</feature>
<organism evidence="2 3">
    <name type="scientific">Candidatus Proximibacter danicus</name>
    <dbReference type="NCBI Taxonomy" id="2954365"/>
    <lineage>
        <taxon>Bacteria</taxon>
        <taxon>Pseudomonadati</taxon>
        <taxon>Pseudomonadota</taxon>
        <taxon>Betaproteobacteria</taxon>
        <taxon>Candidatus Proximibacter</taxon>
    </lineage>
</organism>
<protein>
    <submittedName>
        <fullName evidence="2">Uncharacterized protein</fullName>
    </submittedName>
</protein>
<dbReference type="EMBL" id="JADJUC010000001">
    <property type="protein sequence ID" value="MBK8522789.1"/>
    <property type="molecule type" value="Genomic_DNA"/>
</dbReference>
<accession>A0A9D7JZY1</accession>
<keyword evidence="1" id="KW-0472">Membrane</keyword>
<reference evidence="2" key="1">
    <citation type="submission" date="2020-10" db="EMBL/GenBank/DDBJ databases">
        <title>Connecting structure to function with the recovery of over 1000 high-quality activated sludge metagenome-assembled genomes encoding full-length rRNA genes using long-read sequencing.</title>
        <authorList>
            <person name="Singleton C.M."/>
            <person name="Petriglieri F."/>
            <person name="Kristensen J.M."/>
            <person name="Kirkegaard R.H."/>
            <person name="Michaelsen T.Y."/>
            <person name="Andersen M.H."/>
            <person name="Karst S.M."/>
            <person name="Dueholm M.S."/>
            <person name="Nielsen P.H."/>
            <person name="Albertsen M."/>
        </authorList>
    </citation>
    <scope>NUCLEOTIDE SEQUENCE</scope>
    <source>
        <strain evidence="2">Hirt_18-Q3-R61-65_BATAC.395</strain>
    </source>
</reference>
<feature type="transmembrane region" description="Helical" evidence="1">
    <location>
        <begin position="37"/>
        <end position="58"/>
    </location>
</feature>
<name>A0A9D7JZY1_9PROT</name>
<evidence type="ECO:0000313" key="2">
    <source>
        <dbReference type="EMBL" id="MBK8522789.1"/>
    </source>
</evidence>